<evidence type="ECO:0000256" key="3">
    <source>
        <dbReference type="ARBA" id="ARBA00023204"/>
    </source>
</evidence>
<keyword evidence="2 5" id="KW-0378">Hydrolase</keyword>
<evidence type="ECO:0000313" key="5">
    <source>
        <dbReference type="EMBL" id="MFC0274302.1"/>
    </source>
</evidence>
<protein>
    <submittedName>
        <fullName evidence="5">Mismatch-specific DNA-glycosylase</fullName>
        <ecNumber evidence="5">3.2.2.-</ecNumber>
    </submittedName>
</protein>
<dbReference type="CDD" id="cd10028">
    <property type="entry name" value="UDG-F2_TDG_MUG"/>
    <property type="match status" value="1"/>
</dbReference>
<keyword evidence="3" id="KW-0234">DNA repair</keyword>
<dbReference type="PANTHER" id="PTHR12159:SF9">
    <property type="entry name" value="G_T MISMATCH-SPECIFIC THYMINE DNA GLYCOSYLASE"/>
    <property type="match status" value="1"/>
</dbReference>
<name>A0ABV6GN30_9BACI</name>
<keyword evidence="1" id="KW-0227">DNA damage</keyword>
<proteinExistence type="predicted"/>
<accession>A0ABV6GN30</accession>
<sequence length="169" mass="19129">MNRSKDLDIVDDNLLLIFIGYNPSPVSEEMGHHYANKSNRFWKLLYQSGITERLYQPEEDSSLLSLGFGFTNIVARPTPAAADITKEEYTVGRKILREKLDKYKPKVAFFVGKGVYLQYSGKKSAQWGKQPESVIKGVIDFVGPSSSGLVRMKIADIVEIYRDVGQYIK</sequence>
<dbReference type="EMBL" id="JBHLVO010000033">
    <property type="protein sequence ID" value="MFC0274302.1"/>
    <property type="molecule type" value="Genomic_DNA"/>
</dbReference>
<keyword evidence="6" id="KW-1185">Reference proteome</keyword>
<dbReference type="SUPFAM" id="SSF52141">
    <property type="entry name" value="Uracil-DNA glycosylase-like"/>
    <property type="match status" value="1"/>
</dbReference>
<evidence type="ECO:0000313" key="6">
    <source>
        <dbReference type="Proteomes" id="UP001589854"/>
    </source>
</evidence>
<evidence type="ECO:0000259" key="4">
    <source>
        <dbReference type="Pfam" id="PF03167"/>
    </source>
</evidence>
<reference evidence="5 6" key="1">
    <citation type="submission" date="2024-09" db="EMBL/GenBank/DDBJ databases">
        <authorList>
            <person name="Sun Q."/>
            <person name="Mori K."/>
        </authorList>
    </citation>
    <scope>NUCLEOTIDE SEQUENCE [LARGE SCALE GENOMIC DNA]</scope>
    <source>
        <strain evidence="5 6">CCM 7228</strain>
    </source>
</reference>
<dbReference type="InterPro" id="IPR036895">
    <property type="entry name" value="Uracil-DNA_glycosylase-like_sf"/>
</dbReference>
<dbReference type="EC" id="3.2.2.-" evidence="5"/>
<comment type="caution">
    <text evidence="5">The sequence shown here is derived from an EMBL/GenBank/DDBJ whole genome shotgun (WGS) entry which is preliminary data.</text>
</comment>
<dbReference type="Pfam" id="PF03167">
    <property type="entry name" value="UDG"/>
    <property type="match status" value="1"/>
</dbReference>
<feature type="domain" description="Uracil-DNA glycosylase-like" evidence="4">
    <location>
        <begin position="10"/>
        <end position="159"/>
    </location>
</feature>
<evidence type="ECO:0000256" key="2">
    <source>
        <dbReference type="ARBA" id="ARBA00022801"/>
    </source>
</evidence>
<dbReference type="Gene3D" id="3.40.470.10">
    <property type="entry name" value="Uracil-DNA glycosylase-like domain"/>
    <property type="match status" value="1"/>
</dbReference>
<dbReference type="Proteomes" id="UP001589854">
    <property type="component" value="Unassembled WGS sequence"/>
</dbReference>
<dbReference type="InterPro" id="IPR015637">
    <property type="entry name" value="MUG/TDG"/>
</dbReference>
<keyword evidence="5" id="KW-0326">Glycosidase</keyword>
<dbReference type="InterPro" id="IPR005122">
    <property type="entry name" value="Uracil-DNA_glycosylase-like"/>
</dbReference>
<dbReference type="RefSeq" id="WP_378938410.1">
    <property type="nucleotide sequence ID" value="NZ_JBHLVO010000033.1"/>
</dbReference>
<dbReference type="GO" id="GO:0016798">
    <property type="term" value="F:hydrolase activity, acting on glycosyl bonds"/>
    <property type="evidence" value="ECO:0007669"/>
    <property type="project" value="UniProtKB-KW"/>
</dbReference>
<organism evidence="5 6">
    <name type="scientific">Metabacillus herbersteinensis</name>
    <dbReference type="NCBI Taxonomy" id="283816"/>
    <lineage>
        <taxon>Bacteria</taxon>
        <taxon>Bacillati</taxon>
        <taxon>Bacillota</taxon>
        <taxon>Bacilli</taxon>
        <taxon>Bacillales</taxon>
        <taxon>Bacillaceae</taxon>
        <taxon>Metabacillus</taxon>
    </lineage>
</organism>
<dbReference type="PANTHER" id="PTHR12159">
    <property type="entry name" value="G/T AND G/U MISMATCH-SPECIFIC DNA GLYCOSYLASE"/>
    <property type="match status" value="1"/>
</dbReference>
<evidence type="ECO:0000256" key="1">
    <source>
        <dbReference type="ARBA" id="ARBA00022763"/>
    </source>
</evidence>
<gene>
    <name evidence="5" type="ORF">ACFFIX_23425</name>
</gene>